<dbReference type="Proteomes" id="UP000054630">
    <property type="component" value="Unassembled WGS sequence"/>
</dbReference>
<dbReference type="EMBL" id="JYDL01000048">
    <property type="protein sequence ID" value="KRX20525.1"/>
    <property type="molecule type" value="Genomic_DNA"/>
</dbReference>
<evidence type="ECO:0000313" key="1">
    <source>
        <dbReference type="EMBL" id="KRX20525.1"/>
    </source>
</evidence>
<accession>A0A0V0S173</accession>
<dbReference type="AlphaFoldDB" id="A0A0V0S173"/>
<sequence>MAFLGICRSEMIREIREICPWGSRLRISRDFPNQMSRLPIYKDVHSGSFGSQLFNYYWADITQSYNVIVINHCECMKKANFENKKASLELKKFHNFGVKPYTPKMDFIGISRSKTISGVQQTCAGGSRSPIS</sequence>
<name>A0A0V0S173_9BILA</name>
<protein>
    <submittedName>
        <fullName evidence="1">Uncharacterized protein</fullName>
    </submittedName>
</protein>
<keyword evidence="2" id="KW-1185">Reference proteome</keyword>
<organism evidence="1 2">
    <name type="scientific">Trichinella nelsoni</name>
    <dbReference type="NCBI Taxonomy" id="6336"/>
    <lineage>
        <taxon>Eukaryota</taxon>
        <taxon>Metazoa</taxon>
        <taxon>Ecdysozoa</taxon>
        <taxon>Nematoda</taxon>
        <taxon>Enoplea</taxon>
        <taxon>Dorylaimia</taxon>
        <taxon>Trichinellida</taxon>
        <taxon>Trichinellidae</taxon>
        <taxon>Trichinella</taxon>
    </lineage>
</organism>
<reference evidence="1 2" key="1">
    <citation type="submission" date="2015-01" db="EMBL/GenBank/DDBJ databases">
        <title>Evolution of Trichinella species and genotypes.</title>
        <authorList>
            <person name="Korhonen P.K."/>
            <person name="Edoardo P."/>
            <person name="Giuseppe L.R."/>
            <person name="Gasser R.B."/>
        </authorList>
    </citation>
    <scope>NUCLEOTIDE SEQUENCE [LARGE SCALE GENOMIC DNA]</scope>
    <source>
        <strain evidence="1">ISS37</strain>
    </source>
</reference>
<gene>
    <name evidence="1" type="ORF">T07_12572</name>
</gene>
<evidence type="ECO:0000313" key="2">
    <source>
        <dbReference type="Proteomes" id="UP000054630"/>
    </source>
</evidence>
<comment type="caution">
    <text evidence="1">The sequence shown here is derived from an EMBL/GenBank/DDBJ whole genome shotgun (WGS) entry which is preliminary data.</text>
</comment>
<proteinExistence type="predicted"/>